<reference evidence="1 2" key="1">
    <citation type="journal article" date="2024" name="BMC Genomics">
        <title>De novo assembly and annotation of Popillia japonica's genome with initial clues to its potential as an invasive pest.</title>
        <authorList>
            <person name="Cucini C."/>
            <person name="Boschi S."/>
            <person name="Funari R."/>
            <person name="Cardaioli E."/>
            <person name="Iannotti N."/>
            <person name="Marturano G."/>
            <person name="Paoli F."/>
            <person name="Bruttini M."/>
            <person name="Carapelli A."/>
            <person name="Frati F."/>
            <person name="Nardi F."/>
        </authorList>
    </citation>
    <scope>NUCLEOTIDE SEQUENCE [LARGE SCALE GENOMIC DNA]</scope>
    <source>
        <strain evidence="1">DMR45628</strain>
    </source>
</reference>
<accession>A0AAW1LA11</accession>
<dbReference type="EMBL" id="JASPKY010000142">
    <property type="protein sequence ID" value="KAK9730752.1"/>
    <property type="molecule type" value="Genomic_DNA"/>
</dbReference>
<protein>
    <submittedName>
        <fullName evidence="1">Uncharacterized protein</fullName>
    </submittedName>
</protein>
<proteinExistence type="predicted"/>
<sequence>MKDLDTFQQDKDKARQFFLPALLVLTTVLHGSEKKNVDVHLDKDRATKAQPYLGLLQKEVDCENVAYSGA</sequence>
<name>A0AAW1LA11_POPJA</name>
<dbReference type="Proteomes" id="UP001458880">
    <property type="component" value="Unassembled WGS sequence"/>
</dbReference>
<keyword evidence="2" id="KW-1185">Reference proteome</keyword>
<organism evidence="1 2">
    <name type="scientific">Popillia japonica</name>
    <name type="common">Japanese beetle</name>
    <dbReference type="NCBI Taxonomy" id="7064"/>
    <lineage>
        <taxon>Eukaryota</taxon>
        <taxon>Metazoa</taxon>
        <taxon>Ecdysozoa</taxon>
        <taxon>Arthropoda</taxon>
        <taxon>Hexapoda</taxon>
        <taxon>Insecta</taxon>
        <taxon>Pterygota</taxon>
        <taxon>Neoptera</taxon>
        <taxon>Endopterygota</taxon>
        <taxon>Coleoptera</taxon>
        <taxon>Polyphaga</taxon>
        <taxon>Scarabaeiformia</taxon>
        <taxon>Scarabaeidae</taxon>
        <taxon>Rutelinae</taxon>
        <taxon>Popillia</taxon>
    </lineage>
</organism>
<gene>
    <name evidence="1" type="ORF">QE152_g14256</name>
</gene>
<comment type="caution">
    <text evidence="1">The sequence shown here is derived from an EMBL/GenBank/DDBJ whole genome shotgun (WGS) entry which is preliminary data.</text>
</comment>
<dbReference type="AlphaFoldDB" id="A0AAW1LA11"/>
<evidence type="ECO:0000313" key="2">
    <source>
        <dbReference type="Proteomes" id="UP001458880"/>
    </source>
</evidence>
<evidence type="ECO:0000313" key="1">
    <source>
        <dbReference type="EMBL" id="KAK9730752.1"/>
    </source>
</evidence>